<evidence type="ECO:0000313" key="3">
    <source>
        <dbReference type="Ensembl" id="ENSPCEP00000004327.1"/>
    </source>
</evidence>
<evidence type="ECO:0000259" key="2">
    <source>
        <dbReference type="Pfam" id="PF15096"/>
    </source>
</evidence>
<feature type="domain" description="G6b-B extracellular V-set Ig-like" evidence="2">
    <location>
        <begin position="24"/>
        <end position="123"/>
    </location>
</feature>
<reference evidence="3" key="2">
    <citation type="submission" date="2025-09" db="UniProtKB">
        <authorList>
            <consortium name="Ensembl"/>
        </authorList>
    </citation>
    <scope>IDENTIFICATION</scope>
</reference>
<dbReference type="PANTHER" id="PTHR37347">
    <property type="entry name" value="MEGAKARYOCYTE AND PLATELET INHIBITORY RECEPTOR G6B"/>
    <property type="match status" value="1"/>
</dbReference>
<dbReference type="InterPro" id="IPR048308">
    <property type="entry name" value="G6B_V-set"/>
</dbReference>
<proteinExistence type="predicted"/>
<keyword evidence="4" id="KW-1185">Reference proteome</keyword>
<accession>A0A8C8VFR9</accession>
<reference evidence="3" key="1">
    <citation type="submission" date="2025-08" db="UniProtKB">
        <authorList>
            <consortium name="Ensembl"/>
        </authorList>
    </citation>
    <scope>IDENTIFICATION</scope>
</reference>
<dbReference type="InterPro" id="IPR028070">
    <property type="entry name" value="G6B"/>
</dbReference>
<dbReference type="GO" id="GO:0030220">
    <property type="term" value="P:platelet formation"/>
    <property type="evidence" value="ECO:0007669"/>
    <property type="project" value="TreeGrafter"/>
</dbReference>
<dbReference type="PANTHER" id="PTHR37347:SF1">
    <property type="entry name" value="MEGAKARYOCYTE AND PLATELET INHIBITORY RECEPTOR G6B"/>
    <property type="match status" value="1"/>
</dbReference>
<dbReference type="GO" id="GO:0005886">
    <property type="term" value="C:plasma membrane"/>
    <property type="evidence" value="ECO:0007669"/>
    <property type="project" value="TreeGrafter"/>
</dbReference>
<sequence>GPVIPPGLLMLSSELQGQPALLAAGGQVLLSCGAVVPPLRWVWSPQYPDCAGVTEDLPGIAQLSLGPEVPPGHFGARLAPHPSILGALLLRDLVMSDSGIFLCLGMAGAHRSTRLEVMGGEAGVPAPFPPLQYPPLTPICPHRLPQQPHRLLRADIPLHSDPPLWALPHAGQLSPLQVADQRPPPGQPILGLQEPKGGRCASGSHPAGSLGSLGVPPPR</sequence>
<dbReference type="GO" id="GO:0007596">
    <property type="term" value="P:blood coagulation"/>
    <property type="evidence" value="ECO:0007669"/>
    <property type="project" value="TreeGrafter"/>
</dbReference>
<dbReference type="Ensembl" id="ENSPCET00000004469.1">
    <property type="protein sequence ID" value="ENSPCEP00000004327.1"/>
    <property type="gene ID" value="ENSPCEG00000003492.1"/>
</dbReference>
<organism evidence="3 4">
    <name type="scientific">Pelusios castaneus</name>
    <name type="common">West African mud turtle</name>
    <dbReference type="NCBI Taxonomy" id="367368"/>
    <lineage>
        <taxon>Eukaryota</taxon>
        <taxon>Metazoa</taxon>
        <taxon>Chordata</taxon>
        <taxon>Craniata</taxon>
        <taxon>Vertebrata</taxon>
        <taxon>Euteleostomi</taxon>
        <taxon>Archelosauria</taxon>
        <taxon>Testudinata</taxon>
        <taxon>Testudines</taxon>
        <taxon>Pleurodira</taxon>
        <taxon>Pelomedusidae</taxon>
        <taxon>Pelusios</taxon>
    </lineage>
</organism>
<protein>
    <recommendedName>
        <fullName evidence="2">G6b-B extracellular V-set Ig-like domain-containing protein</fullName>
    </recommendedName>
</protein>
<feature type="region of interest" description="Disordered" evidence="1">
    <location>
        <begin position="176"/>
        <end position="219"/>
    </location>
</feature>
<dbReference type="Pfam" id="PF15096">
    <property type="entry name" value="G6B"/>
    <property type="match status" value="1"/>
</dbReference>
<name>A0A8C8VFR9_9SAUR</name>
<dbReference type="Proteomes" id="UP000694393">
    <property type="component" value="Unplaced"/>
</dbReference>
<evidence type="ECO:0000313" key="4">
    <source>
        <dbReference type="Proteomes" id="UP000694393"/>
    </source>
</evidence>
<dbReference type="GO" id="GO:0035855">
    <property type="term" value="P:megakaryocyte development"/>
    <property type="evidence" value="ECO:0007669"/>
    <property type="project" value="TreeGrafter"/>
</dbReference>
<evidence type="ECO:0000256" key="1">
    <source>
        <dbReference type="SAM" id="MobiDB-lite"/>
    </source>
</evidence>
<dbReference type="AlphaFoldDB" id="A0A8C8VFR9"/>
<dbReference type="GO" id="GO:0007229">
    <property type="term" value="P:integrin-mediated signaling pathway"/>
    <property type="evidence" value="ECO:0007669"/>
    <property type="project" value="TreeGrafter"/>
</dbReference>